<dbReference type="OrthoDB" id="2596487at2759"/>
<feature type="domain" description="Zn(2)-C6 fungal-type" evidence="6">
    <location>
        <begin position="43"/>
        <end position="73"/>
    </location>
</feature>
<dbReference type="Proteomes" id="UP000193218">
    <property type="component" value="Unassembled WGS sequence"/>
</dbReference>
<evidence type="ECO:0000256" key="5">
    <source>
        <dbReference type="ARBA" id="ARBA00023242"/>
    </source>
</evidence>
<keyword evidence="2" id="KW-0479">Metal-binding</keyword>
<dbReference type="SUPFAM" id="SSF57701">
    <property type="entry name" value="Zn2/Cys6 DNA-binding domain"/>
    <property type="match status" value="2"/>
</dbReference>
<sequence length="599" mass="67088">MIPFVSGFWPTQASTVEASILTQGAEEEATKDADPQPRRIRTGCKSCRRRRVKCGGGPGDCLNCRKRKLECEYDVVTVSKRATSCAACRISKAKCSRDLPACSRCTKKLVTCTYDNVKPLGDEEVVYSATSTRSPLSVPVASESWLSQSVIEQHIEAFFTFCYPNQVNAFLRRPQVIRGAKDGSIQPLLAKAICMISARFLVPQTSHPEGGDHVANWSTEIRMHILNSFNQFSTTTLAIVLLLIQHEYNSGIYGSSWVMVALASRIAFGLNLRVESGSSWAEAEYRRRLMWAVFYWDSYAGAGLAEYITCPLEKISLPLPSNDRNFGLSIPVYSQSFDLDTHRPQTGCDGILSRLVWIMSIRARIISFVKNPLTSLRPWEEGSSYQAAIEALAHWLATLPPELALTADNIHARDTTNQLGGFIALHLWHAQLHCDLYRLAMPDLAESAPPSYFDDAPPSWKTDARALCFVYAQQIGQILSLVRDAIPTFVPHDMFFPIFVYESCRNQIQYLKSIGETIQTDNGTRIFEEMMSMVRAMIAVFPTARNLLFEIHGLFFQSGVVLNFAWEDCSPITTIGPHALQHGTILSQMHPLRWHQPDS</sequence>
<dbReference type="RefSeq" id="XP_021872001.1">
    <property type="nucleotide sequence ID" value="XM_022015668.1"/>
</dbReference>
<dbReference type="GO" id="GO:0000981">
    <property type="term" value="F:DNA-binding transcription factor activity, RNA polymerase II-specific"/>
    <property type="evidence" value="ECO:0007669"/>
    <property type="project" value="InterPro"/>
</dbReference>
<evidence type="ECO:0000313" key="8">
    <source>
        <dbReference type="Proteomes" id="UP000193218"/>
    </source>
</evidence>
<evidence type="ECO:0000313" key="7">
    <source>
        <dbReference type="EMBL" id="ORX38014.1"/>
    </source>
</evidence>
<dbReference type="CDD" id="cd12148">
    <property type="entry name" value="fungal_TF_MHR"/>
    <property type="match status" value="1"/>
</dbReference>
<dbReference type="GeneID" id="33557477"/>
<keyword evidence="3" id="KW-0805">Transcription regulation</keyword>
<dbReference type="PANTHER" id="PTHR47338">
    <property type="entry name" value="ZN(II)2CYS6 TRANSCRIPTION FACTOR (EUROFUNG)-RELATED"/>
    <property type="match status" value="1"/>
</dbReference>
<dbReference type="EMBL" id="NBSH01000005">
    <property type="protein sequence ID" value="ORX38014.1"/>
    <property type="molecule type" value="Genomic_DNA"/>
</dbReference>
<dbReference type="InterPro" id="IPR036864">
    <property type="entry name" value="Zn2-C6_fun-type_DNA-bd_sf"/>
</dbReference>
<evidence type="ECO:0000256" key="3">
    <source>
        <dbReference type="ARBA" id="ARBA00023015"/>
    </source>
</evidence>
<dbReference type="FunCoup" id="A0A1Y1UKI3">
    <property type="interactions" value="1"/>
</dbReference>
<dbReference type="Gene3D" id="4.10.240.10">
    <property type="entry name" value="Zn(2)-C6 fungal-type DNA-binding domain"/>
    <property type="match status" value="2"/>
</dbReference>
<dbReference type="InParanoid" id="A0A1Y1UKI3"/>
<dbReference type="GO" id="GO:0008270">
    <property type="term" value="F:zinc ion binding"/>
    <property type="evidence" value="ECO:0007669"/>
    <property type="project" value="InterPro"/>
</dbReference>
<keyword evidence="4" id="KW-0804">Transcription</keyword>
<comment type="subcellular location">
    <subcellularLocation>
        <location evidence="1">Nucleus</location>
    </subcellularLocation>
</comment>
<evidence type="ECO:0000256" key="4">
    <source>
        <dbReference type="ARBA" id="ARBA00023163"/>
    </source>
</evidence>
<accession>A0A1Y1UKI3</accession>
<dbReference type="GO" id="GO:0003677">
    <property type="term" value="F:DNA binding"/>
    <property type="evidence" value="ECO:0007669"/>
    <property type="project" value="InterPro"/>
</dbReference>
<dbReference type="PANTHER" id="PTHR47338:SF7">
    <property type="entry name" value="ZN(II)2CYS6 TRANSCRIPTION FACTOR (EUROFUNG)"/>
    <property type="match status" value="1"/>
</dbReference>
<dbReference type="STRING" id="4999.A0A1Y1UKI3"/>
<dbReference type="GO" id="GO:0005634">
    <property type="term" value="C:nucleus"/>
    <property type="evidence" value="ECO:0007669"/>
    <property type="project" value="UniProtKB-SubCell"/>
</dbReference>
<dbReference type="Pfam" id="PF00172">
    <property type="entry name" value="Zn_clus"/>
    <property type="match status" value="2"/>
</dbReference>
<proteinExistence type="predicted"/>
<dbReference type="AlphaFoldDB" id="A0A1Y1UKI3"/>
<dbReference type="CDD" id="cd00067">
    <property type="entry name" value="GAL4"/>
    <property type="match status" value="2"/>
</dbReference>
<dbReference type="InterPro" id="IPR001138">
    <property type="entry name" value="Zn2Cys6_DnaBD"/>
</dbReference>
<dbReference type="PROSITE" id="PS00463">
    <property type="entry name" value="ZN2_CY6_FUNGAL_1"/>
    <property type="match status" value="2"/>
</dbReference>
<name>A0A1Y1UKI3_9TREE</name>
<dbReference type="SMART" id="SM00906">
    <property type="entry name" value="Fungal_trans"/>
    <property type="match status" value="1"/>
</dbReference>
<dbReference type="GO" id="GO:0006351">
    <property type="term" value="P:DNA-templated transcription"/>
    <property type="evidence" value="ECO:0007669"/>
    <property type="project" value="InterPro"/>
</dbReference>
<reference evidence="7 8" key="1">
    <citation type="submission" date="2017-03" db="EMBL/GenBank/DDBJ databases">
        <title>Widespread Adenine N6-methylation of Active Genes in Fungi.</title>
        <authorList>
            <consortium name="DOE Joint Genome Institute"/>
            <person name="Mondo S.J."/>
            <person name="Dannebaum R.O."/>
            <person name="Kuo R.C."/>
            <person name="Louie K.B."/>
            <person name="Bewick A.J."/>
            <person name="Labutti K."/>
            <person name="Haridas S."/>
            <person name="Kuo A."/>
            <person name="Salamov A."/>
            <person name="Ahrendt S.R."/>
            <person name="Lau R."/>
            <person name="Bowen B.P."/>
            <person name="Lipzen A."/>
            <person name="Sullivan W."/>
            <person name="Andreopoulos W.B."/>
            <person name="Clum A."/>
            <person name="Lindquist E."/>
            <person name="Daum C."/>
            <person name="Northen T.R."/>
            <person name="Ramamoorthy G."/>
            <person name="Schmitz R.J."/>
            <person name="Gryganskyi A."/>
            <person name="Culley D."/>
            <person name="Magnuson J."/>
            <person name="James T.Y."/>
            <person name="O'Malley M.A."/>
            <person name="Stajich J.E."/>
            <person name="Spatafora J.W."/>
            <person name="Visel A."/>
            <person name="Grigoriev I.V."/>
        </authorList>
    </citation>
    <scope>NUCLEOTIDE SEQUENCE [LARGE SCALE GENOMIC DNA]</scope>
    <source>
        <strain evidence="7 8">NRRL Y-17943</strain>
    </source>
</reference>
<evidence type="ECO:0000256" key="1">
    <source>
        <dbReference type="ARBA" id="ARBA00004123"/>
    </source>
</evidence>
<keyword evidence="8" id="KW-1185">Reference proteome</keyword>
<dbReference type="PROSITE" id="PS50048">
    <property type="entry name" value="ZN2_CY6_FUNGAL_2"/>
    <property type="match status" value="2"/>
</dbReference>
<comment type="caution">
    <text evidence="7">The sequence shown here is derived from an EMBL/GenBank/DDBJ whole genome shotgun (WGS) entry which is preliminary data.</text>
</comment>
<organism evidence="7 8">
    <name type="scientific">Kockovaella imperatae</name>
    <dbReference type="NCBI Taxonomy" id="4999"/>
    <lineage>
        <taxon>Eukaryota</taxon>
        <taxon>Fungi</taxon>
        <taxon>Dikarya</taxon>
        <taxon>Basidiomycota</taxon>
        <taxon>Agaricomycotina</taxon>
        <taxon>Tremellomycetes</taxon>
        <taxon>Tremellales</taxon>
        <taxon>Cuniculitremaceae</taxon>
        <taxon>Kockovaella</taxon>
    </lineage>
</organism>
<keyword evidence="5" id="KW-0539">Nucleus</keyword>
<evidence type="ECO:0000256" key="2">
    <source>
        <dbReference type="ARBA" id="ARBA00022723"/>
    </source>
</evidence>
<dbReference type="Pfam" id="PF04082">
    <property type="entry name" value="Fungal_trans"/>
    <property type="match status" value="1"/>
</dbReference>
<feature type="domain" description="Zn(2)-C6 fungal-type" evidence="6">
    <location>
        <begin position="84"/>
        <end position="114"/>
    </location>
</feature>
<dbReference type="InterPro" id="IPR007219">
    <property type="entry name" value="XnlR_reg_dom"/>
</dbReference>
<dbReference type="SMART" id="SM00066">
    <property type="entry name" value="GAL4"/>
    <property type="match status" value="2"/>
</dbReference>
<dbReference type="InterPro" id="IPR050815">
    <property type="entry name" value="TF_fung"/>
</dbReference>
<protein>
    <recommendedName>
        <fullName evidence="6">Zn(2)-C6 fungal-type domain-containing protein</fullName>
    </recommendedName>
</protein>
<evidence type="ECO:0000259" key="6">
    <source>
        <dbReference type="PROSITE" id="PS50048"/>
    </source>
</evidence>
<gene>
    <name evidence="7" type="ORF">BD324DRAFT_624213</name>
</gene>